<keyword evidence="4" id="KW-0804">Transcription</keyword>
<dbReference type="InterPro" id="IPR036390">
    <property type="entry name" value="WH_DNA-bd_sf"/>
</dbReference>
<gene>
    <name evidence="6" type="ORF">AcdelDRAFT_1579</name>
</gene>
<dbReference type="OrthoDB" id="9813056at2"/>
<keyword evidence="6" id="KW-0456">Lyase</keyword>
<evidence type="ECO:0000313" key="6">
    <source>
        <dbReference type="EMBL" id="EER60870.1"/>
    </source>
</evidence>
<dbReference type="Pfam" id="PF03466">
    <property type="entry name" value="LysR_substrate"/>
    <property type="match status" value="1"/>
</dbReference>
<dbReference type="SUPFAM" id="SSF46785">
    <property type="entry name" value="Winged helix' DNA-binding domain"/>
    <property type="match status" value="1"/>
</dbReference>
<evidence type="ECO:0000256" key="1">
    <source>
        <dbReference type="ARBA" id="ARBA00009437"/>
    </source>
</evidence>
<dbReference type="PANTHER" id="PTHR30537">
    <property type="entry name" value="HTH-TYPE TRANSCRIPTIONAL REGULATOR"/>
    <property type="match status" value="1"/>
</dbReference>
<name>C5T3U9_ACIDE</name>
<organism evidence="6 7">
    <name type="scientific">Acidovorax delafieldii 2AN</name>
    <dbReference type="NCBI Taxonomy" id="573060"/>
    <lineage>
        <taxon>Bacteria</taxon>
        <taxon>Pseudomonadati</taxon>
        <taxon>Pseudomonadota</taxon>
        <taxon>Betaproteobacteria</taxon>
        <taxon>Burkholderiales</taxon>
        <taxon>Comamonadaceae</taxon>
        <taxon>Acidovorax</taxon>
    </lineage>
</organism>
<dbReference type="GO" id="GO:0003700">
    <property type="term" value="F:DNA-binding transcription factor activity"/>
    <property type="evidence" value="ECO:0007669"/>
    <property type="project" value="InterPro"/>
</dbReference>
<evidence type="ECO:0000256" key="3">
    <source>
        <dbReference type="ARBA" id="ARBA00023125"/>
    </source>
</evidence>
<keyword evidence="3" id="KW-0238">DNA-binding</keyword>
<dbReference type="AlphaFoldDB" id="C5T3U9"/>
<dbReference type="RefSeq" id="WP_005795213.1">
    <property type="nucleotide sequence ID" value="NZ_ACQT01000036.1"/>
</dbReference>
<dbReference type="PRINTS" id="PR00039">
    <property type="entry name" value="HTHLYSR"/>
</dbReference>
<dbReference type="Gene3D" id="3.40.190.290">
    <property type="match status" value="1"/>
</dbReference>
<keyword evidence="7" id="KW-1185">Reference proteome</keyword>
<comment type="similarity">
    <text evidence="1">Belongs to the LysR transcriptional regulatory family.</text>
</comment>
<dbReference type="InterPro" id="IPR005119">
    <property type="entry name" value="LysR_subst-bd"/>
</dbReference>
<dbReference type="FunFam" id="3.40.190.290:FF:000012">
    <property type="entry name" value="Transcriptional regulator, LysR family"/>
    <property type="match status" value="1"/>
</dbReference>
<dbReference type="EC" id="4.2.1.1" evidence="6"/>
<dbReference type="Proteomes" id="UP000003856">
    <property type="component" value="Unassembled WGS sequence"/>
</dbReference>
<dbReference type="PATRIC" id="fig|573060.9.peg.3597"/>
<dbReference type="PANTHER" id="PTHR30537:SF1">
    <property type="entry name" value="HTH-TYPE TRANSCRIPTIONAL REGULATOR PGRR"/>
    <property type="match status" value="1"/>
</dbReference>
<dbReference type="FunFam" id="1.10.10.10:FF:000001">
    <property type="entry name" value="LysR family transcriptional regulator"/>
    <property type="match status" value="1"/>
</dbReference>
<comment type="caution">
    <text evidence="6">The sequence shown here is derived from an EMBL/GenBank/DDBJ whole genome shotgun (WGS) entry which is preliminary data.</text>
</comment>
<protein>
    <submittedName>
        <fullName evidence="6">Transcriptional regulator, LysR family</fullName>
        <ecNumber evidence="6">4.2.1.1</ecNumber>
    </submittedName>
</protein>
<dbReference type="GO" id="GO:0006351">
    <property type="term" value="P:DNA-templated transcription"/>
    <property type="evidence" value="ECO:0007669"/>
    <property type="project" value="TreeGrafter"/>
</dbReference>
<dbReference type="Pfam" id="PF00126">
    <property type="entry name" value="HTH_1"/>
    <property type="match status" value="1"/>
</dbReference>
<feature type="domain" description="HTH lysR-type" evidence="5">
    <location>
        <begin position="4"/>
        <end position="61"/>
    </location>
</feature>
<dbReference type="Gene3D" id="1.10.10.10">
    <property type="entry name" value="Winged helix-like DNA-binding domain superfamily/Winged helix DNA-binding domain"/>
    <property type="match status" value="1"/>
</dbReference>
<dbReference type="InterPro" id="IPR000847">
    <property type="entry name" value="LysR_HTH_N"/>
</dbReference>
<proteinExistence type="inferred from homology"/>
<dbReference type="InterPro" id="IPR058163">
    <property type="entry name" value="LysR-type_TF_proteobact-type"/>
</dbReference>
<evidence type="ECO:0000313" key="7">
    <source>
        <dbReference type="Proteomes" id="UP000003856"/>
    </source>
</evidence>
<dbReference type="EMBL" id="ACQT01000036">
    <property type="protein sequence ID" value="EER60870.1"/>
    <property type="molecule type" value="Genomic_DNA"/>
</dbReference>
<dbReference type="GO" id="GO:0004089">
    <property type="term" value="F:carbonate dehydratase activity"/>
    <property type="evidence" value="ECO:0007669"/>
    <property type="project" value="UniProtKB-EC"/>
</dbReference>
<accession>C5T3U9</accession>
<sequence length="297" mass="33169">MPRENYNDLTAFITVARERSFTRAASQLGVSQSALSHSIRAFETKLGVRLLTRTTRSVSPTDAGERLLRSVAPQLDEIEAEVATIRELQDKPAGLVRVTTAEHAAETILWPKLEHVLPAHPDFRVEVCIDYGLTDIVADRFDAGIRLGHQVAKGMTAVRISPDISMAVVGSPSYFERHARPRSPHDLTQHNCINLRFPTSGGLYAWELEKDGSKLNVRVDGQLVLNNLSQILGATLAGLGLCFIPEDIARPHIETGRLKQVLKTWCPKFPGYHLYYPSRRHSSRALSFLVETLHHRK</sequence>
<evidence type="ECO:0000256" key="4">
    <source>
        <dbReference type="ARBA" id="ARBA00023163"/>
    </source>
</evidence>
<evidence type="ECO:0000259" key="5">
    <source>
        <dbReference type="PROSITE" id="PS50931"/>
    </source>
</evidence>
<keyword evidence="2" id="KW-0805">Transcription regulation</keyword>
<dbReference type="InterPro" id="IPR036388">
    <property type="entry name" value="WH-like_DNA-bd_sf"/>
</dbReference>
<evidence type="ECO:0000256" key="2">
    <source>
        <dbReference type="ARBA" id="ARBA00023015"/>
    </source>
</evidence>
<reference evidence="6 7" key="1">
    <citation type="submission" date="2009-05" db="EMBL/GenBank/DDBJ databases">
        <title>The draft genome of Acidovorax delafieldii 2AN.</title>
        <authorList>
            <consortium name="US DOE Joint Genome Institute (JGI-PGF)"/>
            <person name="Lucas S."/>
            <person name="Copeland A."/>
            <person name="Lapidus A."/>
            <person name="Glavina del Rio T."/>
            <person name="Tice H."/>
            <person name="Bruce D."/>
            <person name="Goodwin L."/>
            <person name="Pitluck S."/>
            <person name="Larimer F."/>
            <person name="Land M.L."/>
            <person name="Hauser L."/>
            <person name="Shelobolina E.S."/>
            <person name="Picardal F."/>
            <person name="Roden E."/>
            <person name="Emerson D."/>
        </authorList>
    </citation>
    <scope>NUCLEOTIDE SEQUENCE [LARGE SCALE GENOMIC DNA]</scope>
    <source>
        <strain evidence="6 7">2AN</strain>
    </source>
</reference>
<dbReference type="PROSITE" id="PS50931">
    <property type="entry name" value="HTH_LYSR"/>
    <property type="match status" value="1"/>
</dbReference>
<dbReference type="SUPFAM" id="SSF53850">
    <property type="entry name" value="Periplasmic binding protein-like II"/>
    <property type="match status" value="1"/>
</dbReference>
<dbReference type="CDD" id="cd08474">
    <property type="entry name" value="PBP2_CrgA_like_5"/>
    <property type="match status" value="1"/>
</dbReference>
<dbReference type="GO" id="GO:0043565">
    <property type="term" value="F:sequence-specific DNA binding"/>
    <property type="evidence" value="ECO:0007669"/>
    <property type="project" value="TreeGrafter"/>
</dbReference>